<accession>A0A1F5YWF4</accession>
<reference evidence="7 8" key="1">
    <citation type="journal article" date="2016" name="Nat. Commun.">
        <title>Thousands of microbial genomes shed light on interconnected biogeochemical processes in an aquifer system.</title>
        <authorList>
            <person name="Anantharaman K."/>
            <person name="Brown C.T."/>
            <person name="Hug L.A."/>
            <person name="Sharon I."/>
            <person name="Castelle C.J."/>
            <person name="Probst A.J."/>
            <person name="Thomas B.C."/>
            <person name="Singh A."/>
            <person name="Wilkins M.J."/>
            <person name="Karaoz U."/>
            <person name="Brodie E.L."/>
            <person name="Williams K.H."/>
            <person name="Hubbard S.S."/>
            <person name="Banfield J.F."/>
        </authorList>
    </citation>
    <scope>NUCLEOTIDE SEQUENCE [LARGE SCALE GENOMIC DNA]</scope>
</reference>
<dbReference type="PANTHER" id="PTHR11910">
    <property type="entry name" value="ATP SYNTHASE DELTA CHAIN"/>
    <property type="match status" value="1"/>
</dbReference>
<sequence>MKDIKKSFEGEDKAVITSVVPLTDAQLEQIKNFLIKKFGHGIIIEKIVDKKVLGGFSVAFGDWYLDATLKTDLYNLKKNIL</sequence>
<comment type="caution">
    <text evidence="7">The sequence shown here is derived from an EMBL/GenBank/DDBJ whole genome shotgun (WGS) entry which is preliminary data.</text>
</comment>
<dbReference type="InterPro" id="IPR000711">
    <property type="entry name" value="ATPase_OSCP/dsu"/>
</dbReference>
<keyword evidence="2" id="KW-0813">Transport</keyword>
<dbReference type="Proteomes" id="UP000176665">
    <property type="component" value="Unassembled WGS sequence"/>
</dbReference>
<evidence type="ECO:0000313" key="8">
    <source>
        <dbReference type="Proteomes" id="UP000176665"/>
    </source>
</evidence>
<protein>
    <submittedName>
        <fullName evidence="7">Uncharacterized protein</fullName>
    </submittedName>
</protein>
<evidence type="ECO:0000256" key="6">
    <source>
        <dbReference type="ARBA" id="ARBA00023310"/>
    </source>
</evidence>
<evidence type="ECO:0000256" key="2">
    <source>
        <dbReference type="ARBA" id="ARBA00022448"/>
    </source>
</evidence>
<evidence type="ECO:0000313" key="7">
    <source>
        <dbReference type="EMBL" id="OGG04466.1"/>
    </source>
</evidence>
<name>A0A1F5YWF4_9BACT</name>
<keyword evidence="5" id="KW-0472">Membrane</keyword>
<dbReference type="GO" id="GO:0016020">
    <property type="term" value="C:membrane"/>
    <property type="evidence" value="ECO:0007669"/>
    <property type="project" value="UniProtKB-SubCell"/>
</dbReference>
<evidence type="ECO:0000256" key="3">
    <source>
        <dbReference type="ARBA" id="ARBA00022781"/>
    </source>
</evidence>
<evidence type="ECO:0000256" key="1">
    <source>
        <dbReference type="ARBA" id="ARBA00004370"/>
    </source>
</evidence>
<evidence type="ECO:0000256" key="5">
    <source>
        <dbReference type="ARBA" id="ARBA00023136"/>
    </source>
</evidence>
<dbReference type="AlphaFoldDB" id="A0A1F5YWF4"/>
<dbReference type="STRING" id="1798371.A2W14_06710"/>
<keyword evidence="3" id="KW-0375">Hydrogen ion transport</keyword>
<proteinExistence type="predicted"/>
<gene>
    <name evidence="7" type="ORF">A2W14_06710</name>
</gene>
<comment type="subcellular location">
    <subcellularLocation>
        <location evidence="1">Membrane</location>
    </subcellularLocation>
</comment>
<evidence type="ECO:0000256" key="4">
    <source>
        <dbReference type="ARBA" id="ARBA00023065"/>
    </source>
</evidence>
<dbReference type="EMBL" id="MFJA01000003">
    <property type="protein sequence ID" value="OGG04466.1"/>
    <property type="molecule type" value="Genomic_DNA"/>
</dbReference>
<organism evidence="7 8">
    <name type="scientific">Candidatus Gottesmanbacteria bacterium RBG_16_37_8</name>
    <dbReference type="NCBI Taxonomy" id="1798371"/>
    <lineage>
        <taxon>Bacteria</taxon>
        <taxon>Candidatus Gottesmaniibacteriota</taxon>
    </lineage>
</organism>
<keyword evidence="6" id="KW-0066">ATP synthesis</keyword>
<dbReference type="GO" id="GO:0046933">
    <property type="term" value="F:proton-transporting ATP synthase activity, rotational mechanism"/>
    <property type="evidence" value="ECO:0007669"/>
    <property type="project" value="InterPro"/>
</dbReference>
<dbReference type="Pfam" id="PF00213">
    <property type="entry name" value="OSCP"/>
    <property type="match status" value="1"/>
</dbReference>
<keyword evidence="4" id="KW-0406">Ion transport</keyword>